<dbReference type="InterPro" id="IPR006311">
    <property type="entry name" value="TAT_signal"/>
</dbReference>
<gene>
    <name evidence="1" type="ORF">MTR66_04550</name>
</gene>
<accession>A0ABT0BM02</accession>
<keyword evidence="2" id="KW-1185">Reference proteome</keyword>
<protein>
    <submittedName>
        <fullName evidence="1">DUF885 domain-containing protein</fullName>
    </submittedName>
</protein>
<dbReference type="Pfam" id="PF05960">
    <property type="entry name" value="DUF885"/>
    <property type="match status" value="1"/>
</dbReference>
<sequence>MQNAPRNNTFAPRRQSRRDTLRQLATGAAGIALGGGLARPLAANAASPAASADTSADASGAAMLDAIAWRLLERQPTRATGLGVDTGAHAALRHRLDDISQAGIDALAASLREDLARVKAIDTSSFDYSTRTSFAVVKSAYATALDGLAQPYGDVAVGGWRNAPYVVIQNVGAYLDTPRFLEADHPVRGKDDAEGYIARLGQMSAQLDGELGRMRSAAGQGLVPPDFLIDRTIAQMTSTIAEARQGGGGMVQSLVKRTADIPGDWEKQAGQIVSGQIVPALERQLTELQRQRGLATGDPGMRERPHGSEYYAWALRASTTTPVPAEEIHQLGLEQLAELHGRMDPILKSLGYTQGSVGARMTALGSDKRFMFPAGDPGRKEIMAFIQKRIAWIRAQMPRAFRHLVPGNVEVRRIPIAEEPGAPTAYGGAGSKDGTIPGKMWINLRTTDLHRKYDLPTLVHHEAIPGHVWQGEYANRLPLLRSILAFNAYSEGWALYGEQLADELGAYDDDPVGRLGYLQSIAFRACRMVVDTGLHAKGWSREQAVQFFMQKNGNKREEVASEVDRYCSWPGQACGYKMGHNQINRQRARAIAELGSAYDLRDFDQAVVDGGNVPLDVLTDNITAYIEATKA</sequence>
<dbReference type="PANTHER" id="PTHR33361:SF2">
    <property type="entry name" value="DUF885 DOMAIN-CONTAINING PROTEIN"/>
    <property type="match status" value="1"/>
</dbReference>
<dbReference type="InterPro" id="IPR010281">
    <property type="entry name" value="DUF885"/>
</dbReference>
<dbReference type="RefSeq" id="WP_243918299.1">
    <property type="nucleotide sequence ID" value="NZ_JALHLG010000005.1"/>
</dbReference>
<name>A0ABT0BM02_9SPHN</name>
<dbReference type="Proteomes" id="UP001202281">
    <property type="component" value="Unassembled WGS sequence"/>
</dbReference>
<reference evidence="1 2" key="1">
    <citation type="submission" date="2022-04" db="EMBL/GenBank/DDBJ databases">
        <title>Identification of a novel bacterium isolated from mangrove sediments.</title>
        <authorList>
            <person name="Pan X."/>
        </authorList>
    </citation>
    <scope>NUCLEOTIDE SEQUENCE [LARGE SCALE GENOMIC DNA]</scope>
    <source>
        <strain evidence="1 2">B2638</strain>
    </source>
</reference>
<evidence type="ECO:0000313" key="1">
    <source>
        <dbReference type="EMBL" id="MCJ2186082.1"/>
    </source>
</evidence>
<proteinExistence type="predicted"/>
<comment type="caution">
    <text evidence="1">The sequence shown here is derived from an EMBL/GenBank/DDBJ whole genome shotgun (WGS) entry which is preliminary data.</text>
</comment>
<dbReference type="PROSITE" id="PS51318">
    <property type="entry name" value="TAT"/>
    <property type="match status" value="1"/>
</dbReference>
<dbReference type="EMBL" id="JALHLG010000005">
    <property type="protein sequence ID" value="MCJ2186082.1"/>
    <property type="molecule type" value="Genomic_DNA"/>
</dbReference>
<organism evidence="1 2">
    <name type="scientific">Novosphingobium beihaiensis</name>
    <dbReference type="NCBI Taxonomy" id="2930389"/>
    <lineage>
        <taxon>Bacteria</taxon>
        <taxon>Pseudomonadati</taxon>
        <taxon>Pseudomonadota</taxon>
        <taxon>Alphaproteobacteria</taxon>
        <taxon>Sphingomonadales</taxon>
        <taxon>Sphingomonadaceae</taxon>
        <taxon>Novosphingobium</taxon>
    </lineage>
</organism>
<dbReference type="PANTHER" id="PTHR33361">
    <property type="entry name" value="GLR0591 PROTEIN"/>
    <property type="match status" value="1"/>
</dbReference>
<evidence type="ECO:0000313" key="2">
    <source>
        <dbReference type="Proteomes" id="UP001202281"/>
    </source>
</evidence>